<keyword evidence="12" id="KW-0804">Transcription</keyword>
<dbReference type="GO" id="GO:0005737">
    <property type="term" value="C:cytoplasm"/>
    <property type="evidence" value="ECO:0007669"/>
    <property type="project" value="UniProtKB-SubCell"/>
</dbReference>
<evidence type="ECO:0000256" key="2">
    <source>
        <dbReference type="ARBA" id="ARBA00019059"/>
    </source>
</evidence>
<feature type="domain" description="Sigma-54 factor interaction" evidence="17">
    <location>
        <begin position="142"/>
        <end position="370"/>
    </location>
</feature>
<evidence type="ECO:0000256" key="12">
    <source>
        <dbReference type="ARBA" id="ARBA00023163"/>
    </source>
</evidence>
<feature type="modified residue" description="4-aspartylphosphate" evidence="16">
    <location>
        <position position="52"/>
    </location>
</feature>
<dbReference type="Pfam" id="PF00158">
    <property type="entry name" value="Sigma54_activat"/>
    <property type="match status" value="1"/>
</dbReference>
<name>A0A9W6L991_9BACT</name>
<dbReference type="Gene3D" id="1.10.10.60">
    <property type="entry name" value="Homeodomain-like"/>
    <property type="match status" value="1"/>
</dbReference>
<keyword evidence="8" id="KW-0902">Two-component regulatory system</keyword>
<evidence type="ECO:0000256" key="10">
    <source>
        <dbReference type="ARBA" id="ARBA00023125"/>
    </source>
</evidence>
<dbReference type="Pfam" id="PF02954">
    <property type="entry name" value="HTH_8"/>
    <property type="match status" value="1"/>
</dbReference>
<feature type="domain" description="Response regulatory" evidence="18">
    <location>
        <begin position="3"/>
        <end position="117"/>
    </location>
</feature>
<dbReference type="Pfam" id="PF25601">
    <property type="entry name" value="AAA_lid_14"/>
    <property type="match status" value="1"/>
</dbReference>
<keyword evidence="4" id="KW-0678">Repressor</keyword>
<keyword evidence="10" id="KW-0238">DNA-binding</keyword>
<keyword evidence="9" id="KW-0805">Transcription regulation</keyword>
<dbReference type="Gene3D" id="3.40.50.2300">
    <property type="match status" value="1"/>
</dbReference>
<dbReference type="GO" id="GO:0006355">
    <property type="term" value="P:regulation of DNA-templated transcription"/>
    <property type="evidence" value="ECO:0007669"/>
    <property type="project" value="InterPro"/>
</dbReference>
<dbReference type="InterPro" id="IPR011006">
    <property type="entry name" value="CheY-like_superfamily"/>
</dbReference>
<evidence type="ECO:0000313" key="19">
    <source>
        <dbReference type="EMBL" id="GLI35384.1"/>
    </source>
</evidence>
<dbReference type="FunFam" id="3.40.50.300:FF:000006">
    <property type="entry name" value="DNA-binding transcriptional regulator NtrC"/>
    <property type="match status" value="1"/>
</dbReference>
<evidence type="ECO:0000256" key="11">
    <source>
        <dbReference type="ARBA" id="ARBA00023159"/>
    </source>
</evidence>
<evidence type="ECO:0000259" key="17">
    <source>
        <dbReference type="PROSITE" id="PS50045"/>
    </source>
</evidence>
<dbReference type="InterPro" id="IPR058031">
    <property type="entry name" value="AAA_lid_NorR"/>
</dbReference>
<dbReference type="PROSITE" id="PS00688">
    <property type="entry name" value="SIGMA54_INTERACT_3"/>
    <property type="match status" value="1"/>
</dbReference>
<dbReference type="GO" id="GO:0005524">
    <property type="term" value="F:ATP binding"/>
    <property type="evidence" value="ECO:0007669"/>
    <property type="project" value="UniProtKB-KW"/>
</dbReference>
<dbReference type="PRINTS" id="PR01590">
    <property type="entry name" value="HTHFIS"/>
</dbReference>
<organism evidence="19 20">
    <name type="scientific">Desulforhabdus amnigena</name>
    <dbReference type="NCBI Taxonomy" id="40218"/>
    <lineage>
        <taxon>Bacteria</taxon>
        <taxon>Pseudomonadati</taxon>
        <taxon>Thermodesulfobacteriota</taxon>
        <taxon>Syntrophobacteria</taxon>
        <taxon>Syntrophobacterales</taxon>
        <taxon>Syntrophobacteraceae</taxon>
        <taxon>Desulforhabdus</taxon>
    </lineage>
</organism>
<evidence type="ECO:0000259" key="18">
    <source>
        <dbReference type="PROSITE" id="PS50110"/>
    </source>
</evidence>
<dbReference type="Pfam" id="PF00072">
    <property type="entry name" value="Response_reg"/>
    <property type="match status" value="1"/>
</dbReference>
<keyword evidence="6" id="KW-0547">Nucleotide-binding</keyword>
<evidence type="ECO:0000256" key="13">
    <source>
        <dbReference type="ARBA" id="ARBA00023231"/>
    </source>
</evidence>
<dbReference type="Gene3D" id="1.10.8.60">
    <property type="match status" value="1"/>
</dbReference>
<dbReference type="PANTHER" id="PTHR32071:SF95">
    <property type="entry name" value="DNA-BINDING TRANSCRIPTIONAL REGULATOR NTRC"/>
    <property type="match status" value="1"/>
</dbReference>
<dbReference type="PANTHER" id="PTHR32071">
    <property type="entry name" value="TRANSCRIPTIONAL REGULATORY PROTEIN"/>
    <property type="match status" value="1"/>
</dbReference>
<dbReference type="PROSITE" id="PS00675">
    <property type="entry name" value="SIGMA54_INTERACT_1"/>
    <property type="match status" value="1"/>
</dbReference>
<dbReference type="AlphaFoldDB" id="A0A9W6L991"/>
<evidence type="ECO:0000256" key="6">
    <source>
        <dbReference type="ARBA" id="ARBA00022741"/>
    </source>
</evidence>
<reference evidence="19" key="1">
    <citation type="submission" date="2022-12" db="EMBL/GenBank/DDBJ databases">
        <title>Reference genome sequencing for broad-spectrum identification of bacterial and archaeal isolates by mass spectrometry.</title>
        <authorList>
            <person name="Sekiguchi Y."/>
            <person name="Tourlousse D.M."/>
        </authorList>
    </citation>
    <scope>NUCLEOTIDE SEQUENCE</scope>
    <source>
        <strain evidence="19">ASRB1</strain>
    </source>
</reference>
<keyword evidence="11" id="KW-0010">Activator</keyword>
<dbReference type="InterPro" id="IPR002078">
    <property type="entry name" value="Sigma_54_int"/>
</dbReference>
<evidence type="ECO:0000256" key="8">
    <source>
        <dbReference type="ARBA" id="ARBA00023012"/>
    </source>
</evidence>
<dbReference type="Proteomes" id="UP001144372">
    <property type="component" value="Unassembled WGS sequence"/>
</dbReference>
<comment type="subcellular location">
    <subcellularLocation>
        <location evidence="1">Cytoplasm</location>
    </subcellularLocation>
</comment>
<evidence type="ECO:0000256" key="9">
    <source>
        <dbReference type="ARBA" id="ARBA00023015"/>
    </source>
</evidence>
<dbReference type="RefSeq" id="WP_281795123.1">
    <property type="nucleotide sequence ID" value="NZ_BSDR01000001.1"/>
</dbReference>
<dbReference type="SMART" id="SM00448">
    <property type="entry name" value="REC"/>
    <property type="match status" value="1"/>
</dbReference>
<protein>
    <recommendedName>
        <fullName evidence="2">DNA-binding transcriptional regulator NtrC</fullName>
    </recommendedName>
    <alternativeName>
        <fullName evidence="14">Nitrogen regulation protein NR(I)</fullName>
    </alternativeName>
    <alternativeName>
        <fullName evidence="15">Nitrogen regulator I</fullName>
    </alternativeName>
</protein>
<sequence length="457" mass="52027">MKRIMIVDDDTSLTRTLELYFRGKEYDVSVFRTGREALDHWQTEEPDLVLLDVQLPDIDGPEVLENAKREELQGEVVMITAFHDTEATLKAIRLGAADYLYKPIDLDALDLLLEKILLQKAQRERLAKLSHVISKSYKSNQIIGRSKAMIEVVKAIAQVAQTPASVLIEGETGTGKELVAQTIHQEAAPEEPFVAINCAAIVENLLESELFGHERGAFTGAIHRKVGKLEIAGRGTLFLDEIGEFPLQLQAKLLRVLQEREFQRVGGVNTISMPARIVAATNRDLRAMVEEGAFREDLYFRLKVFVIRIPPLRERVEDIIPLTEYFVHRLNQEMGKKVSRIPNAHLEALKGYDWPGNVRELQNVLRRGMIHSKGEIFELDEDWVRKKDLTQPGGSEEPSWPAEEEEELQSLEEVEKAHIMKVLRRTRGNYGDACRILGISRPTLRRKINEYNLLVEL</sequence>
<dbReference type="SUPFAM" id="SSF52540">
    <property type="entry name" value="P-loop containing nucleoside triphosphate hydrolases"/>
    <property type="match status" value="1"/>
</dbReference>
<dbReference type="GO" id="GO:0000160">
    <property type="term" value="P:phosphorelay signal transduction system"/>
    <property type="evidence" value="ECO:0007669"/>
    <property type="project" value="UniProtKB-KW"/>
</dbReference>
<dbReference type="PROSITE" id="PS50110">
    <property type="entry name" value="RESPONSE_REGULATORY"/>
    <property type="match status" value="1"/>
</dbReference>
<evidence type="ECO:0000256" key="7">
    <source>
        <dbReference type="ARBA" id="ARBA00022840"/>
    </source>
</evidence>
<gene>
    <name evidence="19" type="primary">atoC</name>
    <name evidence="19" type="ORF">DAMNIGENAA_28170</name>
</gene>
<dbReference type="InterPro" id="IPR025944">
    <property type="entry name" value="Sigma_54_int_dom_CS"/>
</dbReference>
<keyword evidence="3" id="KW-0963">Cytoplasm</keyword>
<accession>A0A9W6L991</accession>
<keyword evidence="7" id="KW-0067">ATP-binding</keyword>
<comment type="caution">
    <text evidence="19">The sequence shown here is derived from an EMBL/GenBank/DDBJ whole genome shotgun (WGS) entry which is preliminary data.</text>
</comment>
<dbReference type="CDD" id="cd00009">
    <property type="entry name" value="AAA"/>
    <property type="match status" value="1"/>
</dbReference>
<keyword evidence="20" id="KW-1185">Reference proteome</keyword>
<dbReference type="GO" id="GO:0043565">
    <property type="term" value="F:sequence-specific DNA binding"/>
    <property type="evidence" value="ECO:0007669"/>
    <property type="project" value="InterPro"/>
</dbReference>
<dbReference type="SUPFAM" id="SSF52172">
    <property type="entry name" value="CheY-like"/>
    <property type="match status" value="1"/>
</dbReference>
<keyword evidence="13" id="KW-0535">Nitrogen fixation</keyword>
<evidence type="ECO:0000256" key="15">
    <source>
        <dbReference type="ARBA" id="ARBA00031910"/>
    </source>
</evidence>
<keyword evidence="5 16" id="KW-0597">Phosphoprotein</keyword>
<dbReference type="Gene3D" id="3.40.50.300">
    <property type="entry name" value="P-loop containing nucleotide triphosphate hydrolases"/>
    <property type="match status" value="1"/>
</dbReference>
<dbReference type="PROSITE" id="PS50045">
    <property type="entry name" value="SIGMA54_INTERACT_4"/>
    <property type="match status" value="1"/>
</dbReference>
<evidence type="ECO:0000313" key="20">
    <source>
        <dbReference type="Proteomes" id="UP001144372"/>
    </source>
</evidence>
<dbReference type="InterPro" id="IPR027417">
    <property type="entry name" value="P-loop_NTPase"/>
</dbReference>
<evidence type="ECO:0000256" key="14">
    <source>
        <dbReference type="ARBA" id="ARBA00029881"/>
    </source>
</evidence>
<dbReference type="SUPFAM" id="SSF46689">
    <property type="entry name" value="Homeodomain-like"/>
    <property type="match status" value="1"/>
</dbReference>
<dbReference type="InterPro" id="IPR009057">
    <property type="entry name" value="Homeodomain-like_sf"/>
</dbReference>
<evidence type="ECO:0000256" key="5">
    <source>
        <dbReference type="ARBA" id="ARBA00022553"/>
    </source>
</evidence>
<evidence type="ECO:0000256" key="1">
    <source>
        <dbReference type="ARBA" id="ARBA00004496"/>
    </source>
</evidence>
<dbReference type="InterPro" id="IPR002197">
    <property type="entry name" value="HTH_Fis"/>
</dbReference>
<evidence type="ECO:0000256" key="16">
    <source>
        <dbReference type="PROSITE-ProRule" id="PRU00169"/>
    </source>
</evidence>
<evidence type="ECO:0000256" key="3">
    <source>
        <dbReference type="ARBA" id="ARBA00022490"/>
    </source>
</evidence>
<dbReference type="InterPro" id="IPR003593">
    <property type="entry name" value="AAA+_ATPase"/>
</dbReference>
<dbReference type="InterPro" id="IPR025662">
    <property type="entry name" value="Sigma_54_int_dom_ATP-bd_1"/>
</dbReference>
<dbReference type="CDD" id="cd00156">
    <property type="entry name" value="REC"/>
    <property type="match status" value="1"/>
</dbReference>
<dbReference type="InterPro" id="IPR001789">
    <property type="entry name" value="Sig_transdc_resp-reg_receiver"/>
</dbReference>
<proteinExistence type="predicted"/>
<dbReference type="EMBL" id="BSDR01000001">
    <property type="protein sequence ID" value="GLI35384.1"/>
    <property type="molecule type" value="Genomic_DNA"/>
</dbReference>
<dbReference type="SMART" id="SM00382">
    <property type="entry name" value="AAA"/>
    <property type="match status" value="1"/>
</dbReference>
<evidence type="ECO:0000256" key="4">
    <source>
        <dbReference type="ARBA" id="ARBA00022491"/>
    </source>
</evidence>